<organism evidence="3">
    <name type="scientific">Haemonchus placei</name>
    <name type="common">Barber's pole worm</name>
    <dbReference type="NCBI Taxonomy" id="6290"/>
    <lineage>
        <taxon>Eukaryota</taxon>
        <taxon>Metazoa</taxon>
        <taxon>Ecdysozoa</taxon>
        <taxon>Nematoda</taxon>
        <taxon>Chromadorea</taxon>
        <taxon>Rhabditida</taxon>
        <taxon>Rhabditina</taxon>
        <taxon>Rhabditomorpha</taxon>
        <taxon>Strongyloidea</taxon>
        <taxon>Trichostrongylidae</taxon>
        <taxon>Haemonchus</taxon>
    </lineage>
</organism>
<reference evidence="1 2" key="2">
    <citation type="submission" date="2018-11" db="EMBL/GenBank/DDBJ databases">
        <authorList>
            <consortium name="Pathogen Informatics"/>
        </authorList>
    </citation>
    <scope>NUCLEOTIDE SEQUENCE [LARGE SCALE GENOMIC DNA]</scope>
    <source>
        <strain evidence="1 2">MHpl1</strain>
    </source>
</reference>
<dbReference type="AlphaFoldDB" id="A0A0N4WXY6"/>
<evidence type="ECO:0000313" key="3">
    <source>
        <dbReference type="WBParaSite" id="HPLM_0001670301-mRNA-1"/>
    </source>
</evidence>
<evidence type="ECO:0000313" key="2">
    <source>
        <dbReference type="Proteomes" id="UP000268014"/>
    </source>
</evidence>
<dbReference type="Proteomes" id="UP000268014">
    <property type="component" value="Unassembled WGS sequence"/>
</dbReference>
<dbReference type="OMA" id="NIGTTEC"/>
<evidence type="ECO:0000313" key="1">
    <source>
        <dbReference type="EMBL" id="VDO61257.1"/>
    </source>
</evidence>
<keyword evidence="2" id="KW-1185">Reference proteome</keyword>
<gene>
    <name evidence="1" type="ORF">HPLM_LOCUS16695</name>
</gene>
<protein>
    <submittedName>
        <fullName evidence="1 3">Uncharacterized protein</fullName>
    </submittedName>
</protein>
<accession>A0A0N4WXY6</accession>
<sequence>MSFAIVFFPHTKTSGVFPIQSLPLVLKREMSLRFAGKEGVTKESVSVDGELIEDVFDVSCAPPRDSSPCNEEPPPSAKERELMLRIARMEEVMVEMMSSMKAIQHEMSRMSTAHSSRLDKSEHMLRELLRRNPAKQASGNISYDYACEKDVAELRELKGHNKNLFVLDLEKTVFEDEPAELERLVDDRSRSKDRIIFIKQVKYSL</sequence>
<proteinExistence type="predicted"/>
<dbReference type="OrthoDB" id="5870941at2759"/>
<reference evidence="3" key="1">
    <citation type="submission" date="2017-02" db="UniProtKB">
        <authorList>
            <consortium name="WormBaseParasite"/>
        </authorList>
    </citation>
    <scope>IDENTIFICATION</scope>
</reference>
<dbReference type="WBParaSite" id="HPLM_0001670301-mRNA-1">
    <property type="protein sequence ID" value="HPLM_0001670301-mRNA-1"/>
    <property type="gene ID" value="HPLM_0001670301"/>
</dbReference>
<name>A0A0N4WXY6_HAEPC</name>
<dbReference type="EMBL" id="UZAF01019542">
    <property type="protein sequence ID" value="VDO61257.1"/>
    <property type="molecule type" value="Genomic_DNA"/>
</dbReference>